<dbReference type="Proteomes" id="UP000677537">
    <property type="component" value="Unassembled WGS sequence"/>
</dbReference>
<organism evidence="2 3">
    <name type="scientific">Roseomonas indoligenes</name>
    <dbReference type="NCBI Taxonomy" id="2820811"/>
    <lineage>
        <taxon>Bacteria</taxon>
        <taxon>Pseudomonadati</taxon>
        <taxon>Pseudomonadota</taxon>
        <taxon>Alphaproteobacteria</taxon>
        <taxon>Acetobacterales</taxon>
        <taxon>Roseomonadaceae</taxon>
        <taxon>Roseomonas</taxon>
    </lineage>
</organism>
<proteinExistence type="predicted"/>
<keyword evidence="3" id="KW-1185">Reference proteome</keyword>
<evidence type="ECO:0000256" key="1">
    <source>
        <dbReference type="SAM" id="Phobius"/>
    </source>
</evidence>
<sequence>MGYDTLAQHPGQVLGPLAVGFVGGHVGMPDMFIGRAVIVFGGAAFIWVVSRQAGRPKSEMVGTQ</sequence>
<comment type="caution">
    <text evidence="2">The sequence shown here is derived from an EMBL/GenBank/DDBJ whole genome shotgun (WGS) entry which is preliminary data.</text>
</comment>
<name>A0A940N294_9PROT</name>
<dbReference type="AlphaFoldDB" id="A0A940N294"/>
<dbReference type="RefSeq" id="WP_209376220.1">
    <property type="nucleotide sequence ID" value="NZ_JAGIZA010000017.1"/>
</dbReference>
<dbReference type="EMBL" id="JAGIZA010000017">
    <property type="protein sequence ID" value="MBP0495420.1"/>
    <property type="molecule type" value="Genomic_DNA"/>
</dbReference>
<protein>
    <submittedName>
        <fullName evidence="2">Uncharacterized protein</fullName>
    </submittedName>
</protein>
<evidence type="ECO:0000313" key="3">
    <source>
        <dbReference type="Proteomes" id="UP000677537"/>
    </source>
</evidence>
<accession>A0A940N294</accession>
<reference evidence="2" key="1">
    <citation type="submission" date="2021-03" db="EMBL/GenBank/DDBJ databases">
        <authorList>
            <person name="So Y."/>
        </authorList>
    </citation>
    <scope>NUCLEOTIDE SEQUENCE</scope>
    <source>
        <strain evidence="2">SG15</strain>
    </source>
</reference>
<keyword evidence="1" id="KW-0812">Transmembrane</keyword>
<evidence type="ECO:0000313" key="2">
    <source>
        <dbReference type="EMBL" id="MBP0495420.1"/>
    </source>
</evidence>
<feature type="transmembrane region" description="Helical" evidence="1">
    <location>
        <begin position="32"/>
        <end position="50"/>
    </location>
</feature>
<keyword evidence="1" id="KW-0472">Membrane</keyword>
<keyword evidence="1" id="KW-1133">Transmembrane helix</keyword>
<gene>
    <name evidence="2" type="ORF">J5Y10_21730</name>
</gene>